<dbReference type="Proteomes" id="UP001187343">
    <property type="component" value="Unassembled WGS sequence"/>
</dbReference>
<comment type="caution">
    <text evidence="2">The sequence shown here is derived from an EMBL/GenBank/DDBJ whole genome shotgun (WGS) entry which is preliminary data.</text>
</comment>
<organism evidence="2 3">
    <name type="scientific">Cirrhinus molitorella</name>
    <name type="common">mud carp</name>
    <dbReference type="NCBI Taxonomy" id="172907"/>
    <lineage>
        <taxon>Eukaryota</taxon>
        <taxon>Metazoa</taxon>
        <taxon>Chordata</taxon>
        <taxon>Craniata</taxon>
        <taxon>Vertebrata</taxon>
        <taxon>Euteleostomi</taxon>
        <taxon>Actinopterygii</taxon>
        <taxon>Neopterygii</taxon>
        <taxon>Teleostei</taxon>
        <taxon>Ostariophysi</taxon>
        <taxon>Cypriniformes</taxon>
        <taxon>Cyprinidae</taxon>
        <taxon>Labeoninae</taxon>
        <taxon>Labeonini</taxon>
        <taxon>Cirrhinus</taxon>
    </lineage>
</organism>
<reference evidence="2" key="1">
    <citation type="submission" date="2023-08" db="EMBL/GenBank/DDBJ databases">
        <title>Chromosome-level Genome Assembly of mud carp (Cirrhinus molitorella).</title>
        <authorList>
            <person name="Liu H."/>
        </authorList>
    </citation>
    <scope>NUCLEOTIDE SEQUENCE</scope>
    <source>
        <strain evidence="2">Prfri</strain>
        <tissue evidence="2">Muscle</tissue>
    </source>
</reference>
<accession>A0AA88NZF9</accession>
<dbReference type="EMBL" id="JAUYZG010000025">
    <property type="protein sequence ID" value="KAK2866992.1"/>
    <property type="molecule type" value="Genomic_DNA"/>
</dbReference>
<evidence type="ECO:0000313" key="2">
    <source>
        <dbReference type="EMBL" id="KAK2866992.1"/>
    </source>
</evidence>
<proteinExistence type="predicted"/>
<evidence type="ECO:0000313" key="3">
    <source>
        <dbReference type="Proteomes" id="UP001187343"/>
    </source>
</evidence>
<feature type="region of interest" description="Disordered" evidence="1">
    <location>
        <begin position="31"/>
        <end position="90"/>
    </location>
</feature>
<protein>
    <submittedName>
        <fullName evidence="2">Uncharacterized protein</fullName>
    </submittedName>
</protein>
<gene>
    <name evidence="2" type="ORF">Q8A67_025109</name>
</gene>
<dbReference type="AlphaFoldDB" id="A0AA88NZF9"/>
<evidence type="ECO:0000256" key="1">
    <source>
        <dbReference type="SAM" id="MobiDB-lite"/>
    </source>
</evidence>
<name>A0AA88NZF9_9TELE</name>
<sequence>MPLAGRVLSIIQALDFLNAVNERKPCAECRREKEHRTGTGRQLHRVGTAAGSPVGIFLEQKKHPSNAEDPLSTSVRLPVPSLSDTSDQQD</sequence>
<keyword evidence="3" id="KW-1185">Reference proteome</keyword>